<feature type="transmembrane region" description="Helical" evidence="6">
    <location>
        <begin position="228"/>
        <end position="248"/>
    </location>
</feature>
<feature type="transmembrane region" description="Helical" evidence="6">
    <location>
        <begin position="194"/>
        <end position="213"/>
    </location>
</feature>
<dbReference type="PANTHER" id="PTHR32322">
    <property type="entry name" value="INNER MEMBRANE TRANSPORTER"/>
    <property type="match status" value="1"/>
</dbReference>
<dbReference type="InterPro" id="IPR037185">
    <property type="entry name" value="EmrE-like"/>
</dbReference>
<feature type="transmembrane region" description="Helical" evidence="6">
    <location>
        <begin position="107"/>
        <end position="125"/>
    </location>
</feature>
<keyword evidence="4 6" id="KW-1133">Transmembrane helix</keyword>
<evidence type="ECO:0000259" key="7">
    <source>
        <dbReference type="Pfam" id="PF00892"/>
    </source>
</evidence>
<gene>
    <name evidence="8" type="ORF">P409_26870</name>
</gene>
<evidence type="ECO:0000313" key="9">
    <source>
        <dbReference type="Proteomes" id="UP000029995"/>
    </source>
</evidence>
<sequence>MATSTASRTPGVSIQGLGFLVATSLMWGFNWPLVKHLVGVLPPFSVRAASGLIGTAIVLAIALARRESLMPPRGQWGRLCLAAALNVTAWMALTTLSLLWLRASETTILAYTLPIWAAILAWPLLGERPTLRRGAGLVLGLSGIVLLVAHGTPGEEDLAAKLPGVAFALAGSMLFALGTVLAKRAPVTMPPTALVAWQTGLGLLPLLLLWQLLEQPDFAALGALDWAALAYGGALAFGLAYVAWFAALRRLPASVATIGSLLAPVIGVLASVAMLGDPFGLREIGALALTLGGVALATFAR</sequence>
<dbReference type="InterPro" id="IPR000620">
    <property type="entry name" value="EamA_dom"/>
</dbReference>
<dbReference type="Gene3D" id="1.10.3730.20">
    <property type="match status" value="1"/>
</dbReference>
<dbReference type="SUPFAM" id="SSF103481">
    <property type="entry name" value="Multidrug resistance efflux transporter EmrE"/>
    <property type="match status" value="2"/>
</dbReference>
<evidence type="ECO:0000313" key="8">
    <source>
        <dbReference type="EMBL" id="KGM31494.1"/>
    </source>
</evidence>
<evidence type="ECO:0000256" key="3">
    <source>
        <dbReference type="ARBA" id="ARBA00022692"/>
    </source>
</evidence>
<dbReference type="GO" id="GO:0005886">
    <property type="term" value="C:plasma membrane"/>
    <property type="evidence" value="ECO:0007669"/>
    <property type="project" value="UniProtKB-SubCell"/>
</dbReference>
<feature type="transmembrane region" description="Helical" evidence="6">
    <location>
        <begin position="44"/>
        <end position="64"/>
    </location>
</feature>
<proteinExistence type="predicted"/>
<organism evidence="8 9">
    <name type="scientific">Inquilinus limosus MP06</name>
    <dbReference type="NCBI Taxonomy" id="1398085"/>
    <lineage>
        <taxon>Bacteria</taxon>
        <taxon>Pseudomonadati</taxon>
        <taxon>Pseudomonadota</taxon>
        <taxon>Alphaproteobacteria</taxon>
        <taxon>Rhodospirillales</taxon>
        <taxon>Rhodospirillaceae</taxon>
        <taxon>Inquilinus</taxon>
    </lineage>
</organism>
<keyword evidence="5 6" id="KW-0472">Membrane</keyword>
<protein>
    <submittedName>
        <fullName evidence="8">Multidrug DMT transporter permease</fullName>
    </submittedName>
</protein>
<evidence type="ECO:0000256" key="1">
    <source>
        <dbReference type="ARBA" id="ARBA00004651"/>
    </source>
</evidence>
<dbReference type="EMBL" id="JANX01000498">
    <property type="protein sequence ID" value="KGM31494.1"/>
    <property type="molecule type" value="Genomic_DNA"/>
</dbReference>
<keyword evidence="2" id="KW-1003">Cell membrane</keyword>
<feature type="domain" description="EamA" evidence="7">
    <location>
        <begin position="16"/>
        <end position="148"/>
    </location>
</feature>
<dbReference type="Pfam" id="PF00892">
    <property type="entry name" value="EamA"/>
    <property type="match status" value="2"/>
</dbReference>
<keyword evidence="3 6" id="KW-0812">Transmembrane</keyword>
<dbReference type="RefSeq" id="WP_034845646.1">
    <property type="nucleotide sequence ID" value="NZ_JANX01000498.1"/>
</dbReference>
<dbReference type="OrthoDB" id="7850605at2"/>
<feature type="domain" description="EamA" evidence="7">
    <location>
        <begin position="163"/>
        <end position="298"/>
    </location>
</feature>
<accession>A0A0A0D0G0</accession>
<comment type="subcellular location">
    <subcellularLocation>
        <location evidence="1">Cell membrane</location>
        <topology evidence="1">Multi-pass membrane protein</topology>
    </subcellularLocation>
</comment>
<comment type="caution">
    <text evidence="8">The sequence shown here is derived from an EMBL/GenBank/DDBJ whole genome shotgun (WGS) entry which is preliminary data.</text>
</comment>
<dbReference type="Proteomes" id="UP000029995">
    <property type="component" value="Unassembled WGS sequence"/>
</dbReference>
<feature type="transmembrane region" description="Helical" evidence="6">
    <location>
        <begin position="255"/>
        <end position="275"/>
    </location>
</feature>
<feature type="transmembrane region" description="Helical" evidence="6">
    <location>
        <begin position="12"/>
        <end position="32"/>
    </location>
</feature>
<feature type="transmembrane region" description="Helical" evidence="6">
    <location>
        <begin position="76"/>
        <end position="101"/>
    </location>
</feature>
<dbReference type="InterPro" id="IPR050638">
    <property type="entry name" value="AA-Vitamin_Transporters"/>
</dbReference>
<evidence type="ECO:0000256" key="5">
    <source>
        <dbReference type="ARBA" id="ARBA00023136"/>
    </source>
</evidence>
<dbReference type="PANTHER" id="PTHR32322:SF18">
    <property type="entry name" value="S-ADENOSYLMETHIONINE_S-ADENOSYLHOMOCYSTEINE TRANSPORTER"/>
    <property type="match status" value="1"/>
</dbReference>
<feature type="transmembrane region" description="Helical" evidence="6">
    <location>
        <begin position="134"/>
        <end position="152"/>
    </location>
</feature>
<feature type="transmembrane region" description="Helical" evidence="6">
    <location>
        <begin position="281"/>
        <end position="300"/>
    </location>
</feature>
<evidence type="ECO:0000256" key="2">
    <source>
        <dbReference type="ARBA" id="ARBA00022475"/>
    </source>
</evidence>
<feature type="transmembrane region" description="Helical" evidence="6">
    <location>
        <begin position="164"/>
        <end position="182"/>
    </location>
</feature>
<reference evidence="8 9" key="1">
    <citation type="submission" date="2014-01" db="EMBL/GenBank/DDBJ databases">
        <title>Genome sequence determination for a cystic fibrosis isolate, Inquilinus limosus.</title>
        <authorList>
            <person name="Pino M."/>
            <person name="Di Conza J."/>
            <person name="Gutkind G."/>
        </authorList>
    </citation>
    <scope>NUCLEOTIDE SEQUENCE [LARGE SCALE GENOMIC DNA]</scope>
    <source>
        <strain evidence="8 9">MP06</strain>
    </source>
</reference>
<dbReference type="AlphaFoldDB" id="A0A0A0D0G0"/>
<evidence type="ECO:0000256" key="6">
    <source>
        <dbReference type="SAM" id="Phobius"/>
    </source>
</evidence>
<evidence type="ECO:0000256" key="4">
    <source>
        <dbReference type="ARBA" id="ARBA00022989"/>
    </source>
</evidence>
<name>A0A0A0D0G0_9PROT</name>